<accession>A0A8B7N2M8</accession>
<dbReference type="AlphaFoldDB" id="A0A8B7N2M8"/>
<protein>
    <submittedName>
        <fullName evidence="2">Uncharacterized protein LOC108665245</fullName>
    </submittedName>
</protein>
<dbReference type="OrthoDB" id="6153212at2759"/>
<keyword evidence="1" id="KW-1185">Reference proteome</keyword>
<organism evidence="1 2">
    <name type="scientific">Hyalella azteca</name>
    <name type="common">Amphipod</name>
    <dbReference type="NCBI Taxonomy" id="294128"/>
    <lineage>
        <taxon>Eukaryota</taxon>
        <taxon>Metazoa</taxon>
        <taxon>Ecdysozoa</taxon>
        <taxon>Arthropoda</taxon>
        <taxon>Crustacea</taxon>
        <taxon>Multicrustacea</taxon>
        <taxon>Malacostraca</taxon>
        <taxon>Eumalacostraca</taxon>
        <taxon>Peracarida</taxon>
        <taxon>Amphipoda</taxon>
        <taxon>Senticaudata</taxon>
        <taxon>Talitrida</taxon>
        <taxon>Talitroidea</taxon>
        <taxon>Hyalellidae</taxon>
        <taxon>Hyalella</taxon>
    </lineage>
</organism>
<reference evidence="2" key="1">
    <citation type="submission" date="2025-08" db="UniProtKB">
        <authorList>
            <consortium name="RefSeq"/>
        </authorList>
    </citation>
    <scope>IDENTIFICATION</scope>
    <source>
        <tissue evidence="2">Whole organism</tissue>
    </source>
</reference>
<gene>
    <name evidence="2" type="primary">LOC108665245</name>
</gene>
<dbReference type="KEGG" id="hazt:108665245"/>
<dbReference type="RefSeq" id="XP_018007469.1">
    <property type="nucleotide sequence ID" value="XM_018151980.2"/>
</dbReference>
<evidence type="ECO:0000313" key="1">
    <source>
        <dbReference type="Proteomes" id="UP000694843"/>
    </source>
</evidence>
<proteinExistence type="predicted"/>
<dbReference type="GeneID" id="108665245"/>
<dbReference type="Proteomes" id="UP000694843">
    <property type="component" value="Unplaced"/>
</dbReference>
<name>A0A8B7N2M8_HYAAZ</name>
<sequence>MIDLPSLRCHDLPPHCRSDLPSLRCSDLPSLRYSDLPPHCCSDLPSLRCHDRREKMTRASMLLIVLLIAAVSYAADKNPCRREVKAKVLELVRAMEDCCIGYKLDMDKTTWNSYSKRKCNIYDSLNNYDVAGCDPLPYWCAKCVLKSKKLLKPDDTLDDAAFQKNLLSNKCSSETSFENAYTNCKSSSMQRLNFLKFMACIVQAIPGWPYY</sequence>
<evidence type="ECO:0000313" key="2">
    <source>
        <dbReference type="RefSeq" id="XP_018007469.1"/>
    </source>
</evidence>